<evidence type="ECO:0000313" key="4">
    <source>
        <dbReference type="EMBL" id="WXG70312.1"/>
    </source>
</evidence>
<feature type="coiled-coil region" evidence="1">
    <location>
        <begin position="99"/>
        <end position="126"/>
    </location>
</feature>
<keyword evidence="3" id="KW-1133">Transmembrane helix</keyword>
<feature type="transmembrane region" description="Helical" evidence="3">
    <location>
        <begin position="68"/>
        <end position="88"/>
    </location>
</feature>
<sequence length="259" mass="26312">MTITSSSPRTKRRPRSNGSTPGSSRSGAAARAYERRQQRAISLGGESVSNSHATARTGLSTTAITARIPFVALIIGLLSLGLGLTLLLTTRSAGDSYDLSEAKSQNERLVQERASLQRDVELADSAPELARKAAEQGMIPALNAARIVVGEDGAIQVVGTPAPAQGNPVAPLDPVESQGTSQSSNSEARNSLQPRNQTSSPARSASAPGGAPASGNSGTVTPPVTSATPNASNNAPSAALGEQLVPMSIPSASPSGSRQ</sequence>
<feature type="region of interest" description="Disordered" evidence="2">
    <location>
        <begin position="159"/>
        <end position="259"/>
    </location>
</feature>
<evidence type="ECO:0000256" key="3">
    <source>
        <dbReference type="SAM" id="Phobius"/>
    </source>
</evidence>
<dbReference type="EMBL" id="CP147846">
    <property type="protein sequence ID" value="WXG70312.1"/>
    <property type="molecule type" value="Genomic_DNA"/>
</dbReference>
<keyword evidence="5" id="KW-1185">Reference proteome</keyword>
<evidence type="ECO:0008006" key="6">
    <source>
        <dbReference type="Google" id="ProtNLM"/>
    </source>
</evidence>
<evidence type="ECO:0000256" key="1">
    <source>
        <dbReference type="SAM" id="Coils"/>
    </source>
</evidence>
<feature type="region of interest" description="Disordered" evidence="2">
    <location>
        <begin position="1"/>
        <end position="36"/>
    </location>
</feature>
<gene>
    <name evidence="4" type="ORF">WDS16_07325</name>
</gene>
<evidence type="ECO:0000313" key="5">
    <source>
        <dbReference type="Proteomes" id="UP001432000"/>
    </source>
</evidence>
<reference evidence="4 5" key="1">
    <citation type="submission" date="2024-03" db="EMBL/GenBank/DDBJ databases">
        <title>Natural products discovery in diverse microorganisms through a two-stage MS feature dereplication strategy.</title>
        <authorList>
            <person name="Zhang R."/>
        </authorList>
    </citation>
    <scope>NUCLEOTIDE SEQUENCE [LARGE SCALE GENOMIC DNA]</scope>
    <source>
        <strain evidence="4 5">18930</strain>
    </source>
</reference>
<feature type="compositionally biased region" description="Low complexity" evidence="2">
    <location>
        <begin position="16"/>
        <end position="31"/>
    </location>
</feature>
<feature type="compositionally biased region" description="Polar residues" evidence="2">
    <location>
        <begin position="250"/>
        <end position="259"/>
    </location>
</feature>
<keyword evidence="3" id="KW-0472">Membrane</keyword>
<dbReference type="RefSeq" id="WP_338891635.1">
    <property type="nucleotide sequence ID" value="NZ_CP147846.1"/>
</dbReference>
<dbReference type="Proteomes" id="UP001432000">
    <property type="component" value="Chromosome"/>
</dbReference>
<name>A0ABZ2PQN0_9NOCA</name>
<keyword evidence="3" id="KW-0812">Transmembrane</keyword>
<feature type="compositionally biased region" description="Low complexity" evidence="2">
    <location>
        <begin position="225"/>
        <end position="239"/>
    </location>
</feature>
<protein>
    <recommendedName>
        <fullName evidence="6">Cell division protein FtsL</fullName>
    </recommendedName>
</protein>
<keyword evidence="1" id="KW-0175">Coiled coil</keyword>
<accession>A0ABZ2PQN0</accession>
<feature type="compositionally biased region" description="Low complexity" evidence="2">
    <location>
        <begin position="199"/>
        <end position="215"/>
    </location>
</feature>
<evidence type="ECO:0000256" key="2">
    <source>
        <dbReference type="SAM" id="MobiDB-lite"/>
    </source>
</evidence>
<feature type="compositionally biased region" description="Polar residues" evidence="2">
    <location>
        <begin position="177"/>
        <end position="198"/>
    </location>
</feature>
<organism evidence="4 5">
    <name type="scientific">Rhodococcus sovatensis</name>
    <dbReference type="NCBI Taxonomy" id="1805840"/>
    <lineage>
        <taxon>Bacteria</taxon>
        <taxon>Bacillati</taxon>
        <taxon>Actinomycetota</taxon>
        <taxon>Actinomycetes</taxon>
        <taxon>Mycobacteriales</taxon>
        <taxon>Nocardiaceae</taxon>
        <taxon>Rhodococcus</taxon>
    </lineage>
</organism>
<proteinExistence type="predicted"/>